<dbReference type="GeneID" id="96266043"/>
<keyword evidence="4" id="KW-0808">Transferase</keyword>
<dbReference type="NCBIfam" id="NF041045">
    <property type="entry name" value="RsbA_anti_sig"/>
    <property type="match status" value="1"/>
</dbReference>
<dbReference type="PANTHER" id="PTHR35526:SF3">
    <property type="entry name" value="ANTI-SIGMA-F FACTOR RSBW"/>
    <property type="match status" value="1"/>
</dbReference>
<evidence type="ECO:0000313" key="5">
    <source>
        <dbReference type="Proteomes" id="UP001310290"/>
    </source>
</evidence>
<dbReference type="PANTHER" id="PTHR35526">
    <property type="entry name" value="ANTI-SIGMA-F FACTOR RSBW-RELATED"/>
    <property type="match status" value="1"/>
</dbReference>
<dbReference type="InterPro" id="IPR003594">
    <property type="entry name" value="HATPase_dom"/>
</dbReference>
<keyword evidence="5" id="KW-1185">Reference proteome</keyword>
<sequence length="318" mass="35626">MTASLEPAPATPGTGYRHELYPYTGGDEFVHGTLGFIRDALEGGEAVVVAVPQDKASLLRAEIRENEAVRFVDTSRVARRPGRLIDAWQEWIREHVAQGRPVRGIGESPWDQVRSPAEAEELRYHEWLLNRAFAQGPAWWLLCPYDIAHDEAGLQKMARCHPELRRDGRTMPCEDYDPQVPYAFVPLTHPCDPYDEFTYTTGDLPALREKIAACAEEHGLAGRRLRELHLAATEVATNSIRHGGGQGVLRTWSEGDRLVCEFRDAGYIENPLIGHTRPHPGQVGGRGLWLVHQLADLVEIRSTPDEGTTVRLHTELPE</sequence>
<comment type="caution">
    <text evidence="4">The sequence shown here is derived from an EMBL/GenBank/DDBJ whole genome shotgun (WGS) entry which is preliminary data.</text>
</comment>
<reference evidence="4" key="1">
    <citation type="submission" date="2023-04" db="EMBL/GenBank/DDBJ databases">
        <title>Genomic diversity of scab-causing Streptomyces spp. in the province of Quebec, Canada.</title>
        <authorList>
            <person name="Biessy A."/>
            <person name="Cadieux M."/>
            <person name="Ciotola M."/>
            <person name="Filion M."/>
        </authorList>
    </citation>
    <scope>NUCLEOTIDE SEQUENCE</scope>
    <source>
        <strain evidence="4">B21-115</strain>
    </source>
</reference>
<dbReference type="InterPro" id="IPR050267">
    <property type="entry name" value="Anti-sigma-factor_SerPK"/>
</dbReference>
<gene>
    <name evidence="4" type="ORF">QBA35_26600</name>
</gene>
<dbReference type="InterPro" id="IPR047718">
    <property type="entry name" value="RsbA-like_anti_sig"/>
</dbReference>
<dbReference type="Pfam" id="PF14417">
    <property type="entry name" value="MEDS"/>
    <property type="match status" value="1"/>
</dbReference>
<protein>
    <submittedName>
        <fullName evidence="4">Sensor histidine kinase</fullName>
    </submittedName>
</protein>
<proteinExistence type="predicted"/>
<dbReference type="Gene3D" id="3.30.565.10">
    <property type="entry name" value="Histidine kinase-like ATPase, C-terminal domain"/>
    <property type="match status" value="1"/>
</dbReference>
<organism evidence="4 5">
    <name type="scientific">Streptomyces bottropensis</name>
    <dbReference type="NCBI Taxonomy" id="42235"/>
    <lineage>
        <taxon>Bacteria</taxon>
        <taxon>Bacillati</taxon>
        <taxon>Actinomycetota</taxon>
        <taxon>Actinomycetes</taxon>
        <taxon>Kitasatosporales</taxon>
        <taxon>Streptomycetaceae</taxon>
        <taxon>Streptomyces</taxon>
    </lineage>
</organism>
<dbReference type="InterPro" id="IPR025847">
    <property type="entry name" value="MEDS_domain"/>
</dbReference>
<accession>A0ABU8AT31</accession>
<dbReference type="SUPFAM" id="SSF55874">
    <property type="entry name" value="ATPase domain of HSP90 chaperone/DNA topoisomerase II/histidine kinase"/>
    <property type="match status" value="1"/>
</dbReference>
<feature type="domain" description="MEDS" evidence="3">
    <location>
        <begin position="17"/>
        <end position="162"/>
    </location>
</feature>
<keyword evidence="4" id="KW-0418">Kinase</keyword>
<evidence type="ECO:0000313" key="4">
    <source>
        <dbReference type="EMBL" id="MEH0636854.1"/>
    </source>
</evidence>
<evidence type="ECO:0000259" key="2">
    <source>
        <dbReference type="Pfam" id="PF13581"/>
    </source>
</evidence>
<evidence type="ECO:0000256" key="1">
    <source>
        <dbReference type="ARBA" id="ARBA00022527"/>
    </source>
</evidence>
<evidence type="ECO:0000259" key="3">
    <source>
        <dbReference type="Pfam" id="PF14417"/>
    </source>
</evidence>
<dbReference type="Pfam" id="PF13581">
    <property type="entry name" value="HATPase_c_2"/>
    <property type="match status" value="1"/>
</dbReference>
<dbReference type="EMBL" id="JARULZ010000002">
    <property type="protein sequence ID" value="MEH0636854.1"/>
    <property type="molecule type" value="Genomic_DNA"/>
</dbReference>
<dbReference type="GO" id="GO:0016301">
    <property type="term" value="F:kinase activity"/>
    <property type="evidence" value="ECO:0007669"/>
    <property type="project" value="UniProtKB-KW"/>
</dbReference>
<dbReference type="InterPro" id="IPR036890">
    <property type="entry name" value="HATPase_C_sf"/>
</dbReference>
<dbReference type="Proteomes" id="UP001310290">
    <property type="component" value="Unassembled WGS sequence"/>
</dbReference>
<dbReference type="RefSeq" id="WP_005481683.1">
    <property type="nucleotide sequence ID" value="NZ_JARULZ010000002.1"/>
</dbReference>
<name>A0ABU8AT31_9ACTN</name>
<dbReference type="CDD" id="cd16936">
    <property type="entry name" value="HATPase_RsbW-like"/>
    <property type="match status" value="1"/>
</dbReference>
<keyword evidence="1" id="KW-0723">Serine/threonine-protein kinase</keyword>
<feature type="domain" description="Histidine kinase/HSP90-like ATPase" evidence="2">
    <location>
        <begin position="201"/>
        <end position="312"/>
    </location>
</feature>